<evidence type="ECO:0000256" key="2">
    <source>
        <dbReference type="ARBA" id="ARBA00022980"/>
    </source>
</evidence>
<dbReference type="GO" id="GO:0005762">
    <property type="term" value="C:mitochondrial large ribosomal subunit"/>
    <property type="evidence" value="ECO:0000318"/>
    <property type="project" value="GO_Central"/>
</dbReference>
<gene>
    <name evidence="7" type="ORF">TRIADDRAFT_64369</name>
</gene>
<dbReference type="HOGENOM" id="CLU_1099733_0_0_1"/>
<keyword evidence="3 6" id="KW-0687">Ribonucleoprotein</keyword>
<protein>
    <recommendedName>
        <fullName evidence="4">Large ribosomal subunit protein uL22m</fullName>
    </recommendedName>
    <alternativeName>
        <fullName evidence="5">39S ribosomal protein L22, mitochondrial</fullName>
    </alternativeName>
</protein>
<dbReference type="PhylomeDB" id="B3SBR1"/>
<name>B3SBR1_TRIAD</name>
<dbReference type="CDD" id="cd00336">
    <property type="entry name" value="Ribosomal_L22"/>
    <property type="match status" value="1"/>
</dbReference>
<keyword evidence="8" id="KW-1185">Reference proteome</keyword>
<evidence type="ECO:0000313" key="7">
    <source>
        <dbReference type="EMBL" id="EDV19799.1"/>
    </source>
</evidence>
<dbReference type="SUPFAM" id="SSF54843">
    <property type="entry name" value="Ribosomal protein L22"/>
    <property type="match status" value="1"/>
</dbReference>
<dbReference type="EMBL" id="DS985266">
    <property type="protein sequence ID" value="EDV19799.1"/>
    <property type="molecule type" value="Genomic_DNA"/>
</dbReference>
<dbReference type="InterPro" id="IPR001063">
    <property type="entry name" value="Ribosomal_uL22"/>
</dbReference>
<dbReference type="OrthoDB" id="416470at2759"/>
<reference evidence="7 8" key="1">
    <citation type="journal article" date="2008" name="Nature">
        <title>The Trichoplax genome and the nature of placozoans.</title>
        <authorList>
            <person name="Srivastava M."/>
            <person name="Begovic E."/>
            <person name="Chapman J."/>
            <person name="Putnam N.H."/>
            <person name="Hellsten U."/>
            <person name="Kawashima T."/>
            <person name="Kuo A."/>
            <person name="Mitros T."/>
            <person name="Salamov A."/>
            <person name="Carpenter M.L."/>
            <person name="Signorovitch A.Y."/>
            <person name="Moreno M.A."/>
            <person name="Kamm K."/>
            <person name="Grimwood J."/>
            <person name="Schmutz J."/>
            <person name="Shapiro H."/>
            <person name="Grigoriev I.V."/>
            <person name="Buss L.W."/>
            <person name="Schierwater B."/>
            <person name="Dellaporta S.L."/>
            <person name="Rokhsar D.S."/>
        </authorList>
    </citation>
    <scope>NUCLEOTIDE SEQUENCE [LARGE SCALE GENOMIC DNA]</scope>
    <source>
        <strain evidence="7 8">Grell-BS-1999</strain>
    </source>
</reference>
<dbReference type="GO" id="GO:0003735">
    <property type="term" value="F:structural constituent of ribosome"/>
    <property type="evidence" value="ECO:0000318"/>
    <property type="project" value="GO_Central"/>
</dbReference>
<dbReference type="AlphaFoldDB" id="B3SBR1"/>
<evidence type="ECO:0000256" key="4">
    <source>
        <dbReference type="ARBA" id="ARBA00035286"/>
    </source>
</evidence>
<proteinExistence type="inferred from homology"/>
<keyword evidence="2 6" id="KW-0689">Ribosomal protein</keyword>
<dbReference type="InParanoid" id="B3SBR1"/>
<sequence>MLALKWRVCNPLGLVRLGWHHLANNQNGLPTTAIPATCSSIERINNRHLHTTSSCCGKHYLKKPIESYHESLVKYKVQFVPTIDNRLLQAKLAGALQHDYLIKHKAPPKVVIHASKHNIRGSPRKLNLLARLIRRMRVDDAIAQMQFSPKRLAKPILRVILQAKEEAAKEHNLTDPNQLFVEESTVGRGLILKGVRYHGKGRAGVQRTYYCHYFLKLKEGQPPKDPTIPIEHRRGHTKWMVTNMPPPKIVSGL</sequence>
<evidence type="ECO:0000256" key="3">
    <source>
        <dbReference type="ARBA" id="ARBA00023274"/>
    </source>
</evidence>
<accession>B3SBR1</accession>
<dbReference type="Proteomes" id="UP000009022">
    <property type="component" value="Unassembled WGS sequence"/>
</dbReference>
<dbReference type="PANTHER" id="PTHR13501">
    <property type="entry name" value="CHLOROPLAST 50S RIBOSOMAL PROTEIN L22-RELATED"/>
    <property type="match status" value="1"/>
</dbReference>
<dbReference type="PANTHER" id="PTHR13501:SF8">
    <property type="entry name" value="LARGE RIBOSOMAL SUBUNIT PROTEIN UL22M"/>
    <property type="match status" value="1"/>
</dbReference>
<dbReference type="InterPro" id="IPR036394">
    <property type="entry name" value="Ribosomal_uL22_sf"/>
</dbReference>
<dbReference type="eggNOG" id="KOG1711">
    <property type="taxonomic scope" value="Eukaryota"/>
</dbReference>
<dbReference type="InterPro" id="IPR047867">
    <property type="entry name" value="Ribosomal_uL22_bac/org-type"/>
</dbReference>
<organism evidence="7 8">
    <name type="scientific">Trichoplax adhaerens</name>
    <name type="common">Trichoplax reptans</name>
    <dbReference type="NCBI Taxonomy" id="10228"/>
    <lineage>
        <taxon>Eukaryota</taxon>
        <taxon>Metazoa</taxon>
        <taxon>Placozoa</taxon>
        <taxon>Uniplacotomia</taxon>
        <taxon>Trichoplacea</taxon>
        <taxon>Trichoplacidae</taxon>
        <taxon>Trichoplax</taxon>
    </lineage>
</organism>
<evidence type="ECO:0000313" key="8">
    <source>
        <dbReference type="Proteomes" id="UP000009022"/>
    </source>
</evidence>
<evidence type="ECO:0000256" key="6">
    <source>
        <dbReference type="RuleBase" id="RU004005"/>
    </source>
</evidence>
<dbReference type="Gene3D" id="3.90.470.10">
    <property type="entry name" value="Ribosomal protein L22/L17"/>
    <property type="match status" value="1"/>
</dbReference>
<dbReference type="GO" id="GO:0006412">
    <property type="term" value="P:translation"/>
    <property type="evidence" value="ECO:0000318"/>
    <property type="project" value="GO_Central"/>
</dbReference>
<dbReference type="GeneID" id="6758919"/>
<dbReference type="KEGG" id="tad:TRIADDRAFT_64369"/>
<evidence type="ECO:0000256" key="1">
    <source>
        <dbReference type="ARBA" id="ARBA00009451"/>
    </source>
</evidence>
<evidence type="ECO:0000256" key="5">
    <source>
        <dbReference type="ARBA" id="ARBA00035506"/>
    </source>
</evidence>
<dbReference type="RefSeq" id="XP_002117669.1">
    <property type="nucleotide sequence ID" value="XM_002117633.1"/>
</dbReference>
<comment type="similarity">
    <text evidence="1 6">Belongs to the universal ribosomal protein uL22 family.</text>
</comment>
<dbReference type="CTD" id="6758919"/>
<dbReference type="FunFam" id="3.90.470.10:FF:000034">
    <property type="entry name" value="39S ribosomal protein L22, mitochondrial"/>
    <property type="match status" value="1"/>
</dbReference>
<dbReference type="STRING" id="10228.B3SBR1"/>
<dbReference type="Pfam" id="PF00237">
    <property type="entry name" value="Ribosomal_L22"/>
    <property type="match status" value="1"/>
</dbReference>